<protein>
    <submittedName>
        <fullName evidence="2">Uncharacterized protein</fullName>
    </submittedName>
</protein>
<sequence length="107" mass="12558">MTERLKTVEEDRKELAKEHSHKDEKGEAIVKDGQFDIKDMVAFTNDLKELNTEKLVIEGGDNREMIRTIKHVLKKFEDVEYEGQDSDIYDYLCEQFGVDEEEKGDEE</sequence>
<dbReference type="Proteomes" id="UP000215137">
    <property type="component" value="Chromosome"/>
</dbReference>
<dbReference type="EMBL" id="CP022983">
    <property type="protein sequence ID" value="ASV69998.1"/>
    <property type="molecule type" value="Genomic_DNA"/>
</dbReference>
<organism evidence="2 3">
    <name type="scientific">Cytobacillus kochii</name>
    <dbReference type="NCBI Taxonomy" id="859143"/>
    <lineage>
        <taxon>Bacteria</taxon>
        <taxon>Bacillati</taxon>
        <taxon>Bacillota</taxon>
        <taxon>Bacilli</taxon>
        <taxon>Bacillales</taxon>
        <taxon>Bacillaceae</taxon>
        <taxon>Cytobacillus</taxon>
    </lineage>
</organism>
<gene>
    <name evidence="2" type="ORF">CKF48_09695</name>
</gene>
<keyword evidence="3" id="KW-1185">Reference proteome</keyword>
<dbReference type="AlphaFoldDB" id="A0A248TP45"/>
<dbReference type="OrthoDB" id="2194466at2"/>
<dbReference type="KEGG" id="bko:CKF48_09695"/>
<accession>A0A248TP45</accession>
<name>A0A248TP45_9BACI</name>
<evidence type="ECO:0000256" key="1">
    <source>
        <dbReference type="SAM" id="MobiDB-lite"/>
    </source>
</evidence>
<reference evidence="2 3" key="1">
    <citation type="submission" date="2017-08" db="EMBL/GenBank/DDBJ databases">
        <title>Complete Genome Sequence of Bacillus kochii Oregon-R-modENCODE STRAIN BDGP4, isolated from Drosophila melanogaster gut.</title>
        <authorList>
            <person name="Wan K.H."/>
            <person name="Yu C."/>
            <person name="Park S."/>
            <person name="Hammonds A.S."/>
            <person name="Booth B.W."/>
            <person name="Celniker S.E."/>
        </authorList>
    </citation>
    <scope>NUCLEOTIDE SEQUENCE [LARGE SCALE GENOMIC DNA]</scope>
    <source>
        <strain evidence="2 3">BDGP4</strain>
    </source>
</reference>
<evidence type="ECO:0000313" key="3">
    <source>
        <dbReference type="Proteomes" id="UP000215137"/>
    </source>
</evidence>
<feature type="region of interest" description="Disordered" evidence="1">
    <location>
        <begin position="1"/>
        <end position="27"/>
    </location>
</feature>
<proteinExistence type="predicted"/>
<evidence type="ECO:0000313" key="2">
    <source>
        <dbReference type="EMBL" id="ASV69998.1"/>
    </source>
</evidence>